<dbReference type="GO" id="GO:0005737">
    <property type="term" value="C:cytoplasm"/>
    <property type="evidence" value="ECO:0007669"/>
    <property type="project" value="TreeGrafter"/>
</dbReference>
<organism evidence="1">
    <name type="scientific">hydrothermal vent metagenome</name>
    <dbReference type="NCBI Taxonomy" id="652676"/>
    <lineage>
        <taxon>unclassified sequences</taxon>
        <taxon>metagenomes</taxon>
        <taxon>ecological metagenomes</taxon>
    </lineage>
</organism>
<dbReference type="Pfam" id="PF02567">
    <property type="entry name" value="PhzC-PhzF"/>
    <property type="match status" value="1"/>
</dbReference>
<dbReference type="GO" id="GO:0016853">
    <property type="term" value="F:isomerase activity"/>
    <property type="evidence" value="ECO:0007669"/>
    <property type="project" value="TreeGrafter"/>
</dbReference>
<dbReference type="PANTHER" id="PTHR13774">
    <property type="entry name" value="PHENAZINE BIOSYNTHESIS PROTEIN"/>
    <property type="match status" value="1"/>
</dbReference>
<dbReference type="Gene3D" id="3.10.310.10">
    <property type="entry name" value="Diaminopimelate Epimerase, Chain A, domain 1"/>
    <property type="match status" value="2"/>
</dbReference>
<protein>
    <recommendedName>
        <fullName evidence="2">Phenazine biosynthesis protein PhzF like</fullName>
    </recommendedName>
</protein>
<dbReference type="AlphaFoldDB" id="A0A3B0XCP3"/>
<dbReference type="EMBL" id="UOFG01000132">
    <property type="protein sequence ID" value="VAW60807.1"/>
    <property type="molecule type" value="Genomic_DNA"/>
</dbReference>
<evidence type="ECO:0000313" key="1">
    <source>
        <dbReference type="EMBL" id="VAW60807.1"/>
    </source>
</evidence>
<evidence type="ECO:0008006" key="2">
    <source>
        <dbReference type="Google" id="ProtNLM"/>
    </source>
</evidence>
<dbReference type="PANTHER" id="PTHR13774:SF32">
    <property type="entry name" value="ANTISENSE-ENHANCING SEQUENCE 1"/>
    <property type="match status" value="1"/>
</dbReference>
<dbReference type="PIRSF" id="PIRSF016184">
    <property type="entry name" value="PhzC_PhzF"/>
    <property type="match status" value="1"/>
</dbReference>
<dbReference type="NCBIfam" id="TIGR00654">
    <property type="entry name" value="PhzF_family"/>
    <property type="match status" value="1"/>
</dbReference>
<accession>A0A3B0XCP3</accession>
<gene>
    <name evidence="1" type="ORF">MNBD_GAMMA11-3169</name>
</gene>
<sequence length="295" mass="31999">MKLKYILLDAFTKTAFQGAQIVVFPFAENINDVQKQQIAGELSLTETVFVSPSGMAGCEAKLETFTPQGPSEFAGHAVVAACYVLGEENIAQGSEACVELNGQVLNIILGVKNHKVQVNIPVSERVDEYVPSNQELAQIVGLDVSEMGCRDYKAMISGCPEPYLVIPVQNNRLLRAAQFNENKWQLSFVASLARQIFLFTGEHPFESVNFAARILGKGVAVQEDPPIGTAAGAFGLYLSHGKNDYHRSCLVQRGDEQSRVSILEINVDKKGDNVMGIQLGGHVVKVGEGYLDVPG</sequence>
<name>A0A3B0XCP3_9ZZZZ</name>
<dbReference type="SUPFAM" id="SSF54506">
    <property type="entry name" value="Diaminopimelate epimerase-like"/>
    <property type="match status" value="1"/>
</dbReference>
<reference evidence="1" key="1">
    <citation type="submission" date="2018-06" db="EMBL/GenBank/DDBJ databases">
        <authorList>
            <person name="Zhirakovskaya E."/>
        </authorList>
    </citation>
    <scope>NUCLEOTIDE SEQUENCE</scope>
</reference>
<proteinExistence type="predicted"/>
<dbReference type="InterPro" id="IPR003719">
    <property type="entry name" value="Phenazine_PhzF-like"/>
</dbReference>